<evidence type="ECO:0000313" key="2">
    <source>
        <dbReference type="EMBL" id="MCZ8517220.1"/>
    </source>
</evidence>
<organism evidence="2 3">
    <name type="scientific">Paenibacillus gyeongsangnamensis</name>
    <dbReference type="NCBI Taxonomy" id="3388067"/>
    <lineage>
        <taxon>Bacteria</taxon>
        <taxon>Bacillati</taxon>
        <taxon>Bacillota</taxon>
        <taxon>Bacilli</taxon>
        <taxon>Bacillales</taxon>
        <taxon>Paenibacillaceae</taxon>
        <taxon>Paenibacillus</taxon>
    </lineage>
</organism>
<feature type="transmembrane region" description="Helical" evidence="1">
    <location>
        <begin position="12"/>
        <end position="34"/>
    </location>
</feature>
<sequence length="120" mass="13640">MNQEKEQSVPSVGIIRFAWMTIAAVFLVNLSGFVDTQPCLTRANTEQAGYMERQACAGGKRQRLISSVGRFWSDDGAIPLLEEAFPRRTETGTGKRNWGYPFRTGHFDIDREDSGRLRRR</sequence>
<protein>
    <submittedName>
        <fullName evidence="2">Uncharacterized protein</fullName>
    </submittedName>
</protein>
<name>A0ABT4QK50_9BACL</name>
<dbReference type="Proteomes" id="UP001527882">
    <property type="component" value="Unassembled WGS sequence"/>
</dbReference>
<comment type="caution">
    <text evidence="2">The sequence shown here is derived from an EMBL/GenBank/DDBJ whole genome shotgun (WGS) entry which is preliminary data.</text>
</comment>
<evidence type="ECO:0000313" key="3">
    <source>
        <dbReference type="Proteomes" id="UP001527882"/>
    </source>
</evidence>
<accession>A0ABT4QK50</accession>
<dbReference type="RefSeq" id="WP_269885751.1">
    <property type="nucleotide sequence ID" value="NZ_JAQAGZ010000033.1"/>
</dbReference>
<keyword evidence="3" id="KW-1185">Reference proteome</keyword>
<keyword evidence="1" id="KW-0472">Membrane</keyword>
<proteinExistence type="predicted"/>
<gene>
    <name evidence="2" type="ORF">O9H85_33710</name>
</gene>
<dbReference type="EMBL" id="JAQAGZ010000033">
    <property type="protein sequence ID" value="MCZ8517220.1"/>
    <property type="molecule type" value="Genomic_DNA"/>
</dbReference>
<keyword evidence="1" id="KW-1133">Transmembrane helix</keyword>
<evidence type="ECO:0000256" key="1">
    <source>
        <dbReference type="SAM" id="Phobius"/>
    </source>
</evidence>
<keyword evidence="1" id="KW-0812">Transmembrane</keyword>
<reference evidence="2 3" key="1">
    <citation type="submission" date="2022-12" db="EMBL/GenBank/DDBJ databases">
        <title>Draft genome sequence of Paenibacillus sp. dW9.</title>
        <authorList>
            <person name="Choi E.-W."/>
            <person name="Kim D.-U."/>
        </authorList>
    </citation>
    <scope>NUCLEOTIDE SEQUENCE [LARGE SCALE GENOMIC DNA]</scope>
    <source>
        <strain evidence="3">dW9</strain>
    </source>
</reference>